<proteinExistence type="predicted"/>
<protein>
    <submittedName>
        <fullName evidence="1">Uncharacterized protein</fullName>
    </submittedName>
</protein>
<dbReference type="Proteomes" id="UP001168821">
    <property type="component" value="Unassembled WGS sequence"/>
</dbReference>
<sequence length="91" mass="10257">MGEPEGSTRALMRKNCPFVKLRAVKTVGQKPGAQTLAVRHGWSRSSRKKLILYCGSNKYLYKIHKIGGPNSAKRHRYSLKKVELEVHLPLG</sequence>
<organism evidence="1 2">
    <name type="scientific">Zophobas morio</name>
    <dbReference type="NCBI Taxonomy" id="2755281"/>
    <lineage>
        <taxon>Eukaryota</taxon>
        <taxon>Metazoa</taxon>
        <taxon>Ecdysozoa</taxon>
        <taxon>Arthropoda</taxon>
        <taxon>Hexapoda</taxon>
        <taxon>Insecta</taxon>
        <taxon>Pterygota</taxon>
        <taxon>Neoptera</taxon>
        <taxon>Endopterygota</taxon>
        <taxon>Coleoptera</taxon>
        <taxon>Polyphaga</taxon>
        <taxon>Cucujiformia</taxon>
        <taxon>Tenebrionidae</taxon>
        <taxon>Zophobas</taxon>
    </lineage>
</organism>
<gene>
    <name evidence="1" type="ORF">Zmor_018533</name>
</gene>
<accession>A0AA38MDY1</accession>
<keyword evidence="2" id="KW-1185">Reference proteome</keyword>
<evidence type="ECO:0000313" key="2">
    <source>
        <dbReference type="Proteomes" id="UP001168821"/>
    </source>
</evidence>
<dbReference type="EMBL" id="JALNTZ010000005">
    <property type="protein sequence ID" value="KAJ3652581.1"/>
    <property type="molecule type" value="Genomic_DNA"/>
</dbReference>
<evidence type="ECO:0000313" key="1">
    <source>
        <dbReference type="EMBL" id="KAJ3652581.1"/>
    </source>
</evidence>
<comment type="caution">
    <text evidence="1">The sequence shown here is derived from an EMBL/GenBank/DDBJ whole genome shotgun (WGS) entry which is preliminary data.</text>
</comment>
<dbReference type="AlphaFoldDB" id="A0AA38MDY1"/>
<name>A0AA38MDY1_9CUCU</name>
<reference evidence="1" key="1">
    <citation type="journal article" date="2023" name="G3 (Bethesda)">
        <title>Whole genome assemblies of Zophobas morio and Tenebrio molitor.</title>
        <authorList>
            <person name="Kaur S."/>
            <person name="Stinson S.A."/>
            <person name="diCenzo G.C."/>
        </authorList>
    </citation>
    <scope>NUCLEOTIDE SEQUENCE</scope>
    <source>
        <strain evidence="1">QUZm001</strain>
    </source>
</reference>